<dbReference type="InterPro" id="IPR000182">
    <property type="entry name" value="GNAT_dom"/>
</dbReference>
<feature type="domain" description="N-acetyltransferase" evidence="2">
    <location>
        <begin position="30"/>
        <end position="177"/>
    </location>
</feature>
<dbReference type="CDD" id="cd04301">
    <property type="entry name" value="NAT_SF"/>
    <property type="match status" value="1"/>
</dbReference>
<dbReference type="Proteomes" id="UP000263012">
    <property type="component" value="Chromosome"/>
</dbReference>
<sequence length="180" mass="20233">MTGPRRYPDEPAGPFQEPPRAFTDREGREIEIRACRGEPEEYDALVEMYTGFDPSDRAQGIPPAQESRIRSWLDTILDEDCHNVVAWHGESAVGHATLVPDDEAHELAIFVLQEYQNAGIGTELIEGLLGHGASEGVRKVWLTVERWNHAAVELYRKTGFETSNAESFELEMAIRLAEPE</sequence>
<dbReference type="RefSeq" id="WP_119815353.1">
    <property type="nucleotide sequence ID" value="NZ_CP025066.1"/>
</dbReference>
<keyword evidence="4" id="KW-1185">Reference proteome</keyword>
<dbReference type="AlphaFoldDB" id="A0A343TH66"/>
<accession>A0A343TH66</accession>
<dbReference type="KEGG" id="hdf:AArcSl_0793"/>
<dbReference type="Pfam" id="PF00583">
    <property type="entry name" value="Acetyltransf_1"/>
    <property type="match status" value="1"/>
</dbReference>
<keyword evidence="3" id="KW-0808">Transferase</keyword>
<dbReference type="EMBL" id="CP025066">
    <property type="protein sequence ID" value="AUX08438.1"/>
    <property type="molecule type" value="Genomic_DNA"/>
</dbReference>
<proteinExistence type="predicted"/>
<evidence type="ECO:0000313" key="4">
    <source>
        <dbReference type="Proteomes" id="UP000263012"/>
    </source>
</evidence>
<organism evidence="3 4">
    <name type="scientific">Halalkaliarchaeum desulfuricum</name>
    <dbReference type="NCBI Taxonomy" id="2055893"/>
    <lineage>
        <taxon>Archaea</taxon>
        <taxon>Methanobacteriati</taxon>
        <taxon>Methanobacteriota</taxon>
        <taxon>Stenosarchaea group</taxon>
        <taxon>Halobacteria</taxon>
        <taxon>Halobacteriales</taxon>
        <taxon>Haloferacaceae</taxon>
        <taxon>Halalkaliarchaeum</taxon>
    </lineage>
</organism>
<dbReference type="InterPro" id="IPR050276">
    <property type="entry name" value="MshD_Acetyltransferase"/>
</dbReference>
<dbReference type="SUPFAM" id="SSF55729">
    <property type="entry name" value="Acyl-CoA N-acyltransferases (Nat)"/>
    <property type="match status" value="1"/>
</dbReference>
<reference evidence="4" key="1">
    <citation type="submission" date="2017-11" db="EMBL/GenBank/DDBJ databases">
        <title>Phenotypic and genomic properties of facultatively anaerobic sulfur-reducing natronoarchaea from hypersaline soda lakes.</title>
        <authorList>
            <person name="Sorokin D.Y."/>
            <person name="Kublanov I.V."/>
            <person name="Roman P."/>
            <person name="Sinninghe Damste J.S."/>
            <person name="Golyshin P.N."/>
            <person name="Rojo D."/>
            <person name="Ciordia S."/>
            <person name="Mena M.D.C."/>
            <person name="Ferrer M."/>
            <person name="Messina E."/>
            <person name="Smedile F."/>
            <person name="La Spada G."/>
            <person name="La Cono V."/>
            <person name="Yakimov M.M."/>
        </authorList>
    </citation>
    <scope>NUCLEOTIDE SEQUENCE [LARGE SCALE GENOMIC DNA]</scope>
    <source>
        <strain evidence="4">AArc-Sl</strain>
    </source>
</reference>
<evidence type="ECO:0000313" key="3">
    <source>
        <dbReference type="EMBL" id="AUX08438.1"/>
    </source>
</evidence>
<dbReference type="PANTHER" id="PTHR43617:SF34">
    <property type="entry name" value="PUTATIVE-RELATED"/>
    <property type="match status" value="1"/>
</dbReference>
<dbReference type="OrthoDB" id="51421at2157"/>
<evidence type="ECO:0000256" key="1">
    <source>
        <dbReference type="SAM" id="MobiDB-lite"/>
    </source>
</evidence>
<gene>
    <name evidence="3" type="ORF">AArcSl_0793</name>
</gene>
<evidence type="ECO:0000259" key="2">
    <source>
        <dbReference type="PROSITE" id="PS51186"/>
    </source>
</evidence>
<protein>
    <submittedName>
        <fullName evidence="3">GNAT family acetyltransferase</fullName>
    </submittedName>
</protein>
<dbReference type="InterPro" id="IPR016181">
    <property type="entry name" value="Acyl_CoA_acyltransferase"/>
</dbReference>
<dbReference type="Gene3D" id="3.40.630.30">
    <property type="match status" value="1"/>
</dbReference>
<dbReference type="PROSITE" id="PS51186">
    <property type="entry name" value="GNAT"/>
    <property type="match status" value="1"/>
</dbReference>
<feature type="region of interest" description="Disordered" evidence="1">
    <location>
        <begin position="1"/>
        <end position="27"/>
    </location>
</feature>
<dbReference type="GeneID" id="37877137"/>
<dbReference type="GO" id="GO:0016747">
    <property type="term" value="F:acyltransferase activity, transferring groups other than amino-acyl groups"/>
    <property type="evidence" value="ECO:0007669"/>
    <property type="project" value="InterPro"/>
</dbReference>
<name>A0A343TH66_9EURY</name>
<dbReference type="PANTHER" id="PTHR43617">
    <property type="entry name" value="L-AMINO ACID N-ACETYLTRANSFERASE"/>
    <property type="match status" value="1"/>
</dbReference>